<dbReference type="AlphaFoldDB" id="A0A316H814"/>
<gene>
    <name evidence="1" type="ORF">LX99_03369</name>
</gene>
<organism evidence="1 2">
    <name type="scientific">Mucilaginibacter oryzae</name>
    <dbReference type="NCBI Taxonomy" id="468058"/>
    <lineage>
        <taxon>Bacteria</taxon>
        <taxon>Pseudomonadati</taxon>
        <taxon>Bacteroidota</taxon>
        <taxon>Sphingobacteriia</taxon>
        <taxon>Sphingobacteriales</taxon>
        <taxon>Sphingobacteriaceae</taxon>
        <taxon>Mucilaginibacter</taxon>
    </lineage>
</organism>
<proteinExistence type="predicted"/>
<evidence type="ECO:0000313" key="2">
    <source>
        <dbReference type="Proteomes" id="UP000245678"/>
    </source>
</evidence>
<dbReference type="RefSeq" id="WP_109608905.1">
    <property type="nucleotide sequence ID" value="NZ_QGHA01000006.1"/>
</dbReference>
<name>A0A316H814_9SPHI</name>
<dbReference type="EMBL" id="QGHA01000006">
    <property type="protein sequence ID" value="PWK76503.1"/>
    <property type="molecule type" value="Genomic_DNA"/>
</dbReference>
<dbReference type="Proteomes" id="UP000245678">
    <property type="component" value="Unassembled WGS sequence"/>
</dbReference>
<evidence type="ECO:0008006" key="3">
    <source>
        <dbReference type="Google" id="ProtNLM"/>
    </source>
</evidence>
<reference evidence="1 2" key="1">
    <citation type="submission" date="2018-05" db="EMBL/GenBank/DDBJ databases">
        <title>Genomic Encyclopedia of Archaeal and Bacterial Type Strains, Phase II (KMG-II): from individual species to whole genera.</title>
        <authorList>
            <person name="Goeker M."/>
        </authorList>
    </citation>
    <scope>NUCLEOTIDE SEQUENCE [LARGE SCALE GENOMIC DNA]</scope>
    <source>
        <strain evidence="1 2">DSM 19975</strain>
    </source>
</reference>
<keyword evidence="2" id="KW-1185">Reference proteome</keyword>
<sequence length="77" mass="8798">MDISVKYKMVEKIIQTQDDVILNEINSLLGLSDGDFWSDIPPLVQQAINKAKSQLDQGEGIPHEKVMEKIRSRFLNK</sequence>
<comment type="caution">
    <text evidence="1">The sequence shown here is derived from an EMBL/GenBank/DDBJ whole genome shotgun (WGS) entry which is preliminary data.</text>
</comment>
<protein>
    <recommendedName>
        <fullName evidence="3">Addiction module component</fullName>
    </recommendedName>
</protein>
<evidence type="ECO:0000313" key="1">
    <source>
        <dbReference type="EMBL" id="PWK76503.1"/>
    </source>
</evidence>
<accession>A0A316H814</accession>